<feature type="compositionally biased region" description="Low complexity" evidence="9">
    <location>
        <begin position="65"/>
        <end position="96"/>
    </location>
</feature>
<organism evidence="11 12">
    <name type="scientific">Naematelia encephala</name>
    <dbReference type="NCBI Taxonomy" id="71784"/>
    <lineage>
        <taxon>Eukaryota</taxon>
        <taxon>Fungi</taxon>
        <taxon>Dikarya</taxon>
        <taxon>Basidiomycota</taxon>
        <taxon>Agaricomycotina</taxon>
        <taxon>Tremellomycetes</taxon>
        <taxon>Tremellales</taxon>
        <taxon>Naemateliaceae</taxon>
        <taxon>Naematelia</taxon>
    </lineage>
</organism>
<evidence type="ECO:0000256" key="1">
    <source>
        <dbReference type="ARBA" id="ARBA00004123"/>
    </source>
</evidence>
<dbReference type="GO" id="GO:0000408">
    <property type="term" value="C:EKC/KEOPS complex"/>
    <property type="evidence" value="ECO:0007669"/>
    <property type="project" value="TreeGrafter"/>
</dbReference>
<keyword evidence="11" id="KW-0418">Kinase</keyword>
<comment type="similarity">
    <text evidence="2 8">Belongs to the CGI121/TPRKB family.</text>
</comment>
<dbReference type="PANTHER" id="PTHR15840">
    <property type="entry name" value="CGI-121 FAMILY MEMBER"/>
    <property type="match status" value="1"/>
</dbReference>
<accession>A0A1Y2ADE1</accession>
<dbReference type="STRING" id="71784.A0A1Y2ADE1"/>
<evidence type="ECO:0000256" key="4">
    <source>
        <dbReference type="ARBA" id="ARBA00016009"/>
    </source>
</evidence>
<dbReference type="InterPro" id="IPR036504">
    <property type="entry name" value="CGI121/TPRKB_sf"/>
</dbReference>
<dbReference type="OrthoDB" id="329139at2759"/>
<protein>
    <recommendedName>
        <fullName evidence="4">EKC/KEOPS complex subunit CGI121</fullName>
    </recommendedName>
    <alternativeName>
        <fullName evidence="3">EKC/KEOPS complex subunit cgi121</fullName>
    </alternativeName>
</protein>
<dbReference type="GO" id="GO:0005829">
    <property type="term" value="C:cytosol"/>
    <property type="evidence" value="ECO:0007669"/>
    <property type="project" value="TreeGrafter"/>
</dbReference>
<evidence type="ECO:0000256" key="10">
    <source>
        <dbReference type="SAM" id="Phobius"/>
    </source>
</evidence>
<sequence>METYTLSAFPSTYSTIHIALFRNVTNAPEIRKRLIRASTLEGDLGDRARAEVDFGFIEASLVAPSSSTSTSTSYPSSPSTPTTSSSNTQNPSNSPLTPTPTPPTIPTPTVQPQTRSHNLHSEVLLSLSPNNNITDSIRRHGISDSTSFLAVIRFGPRTTPPEEVYQAMKVVVDGQLVSLDELGQGDNLDRIKVDKVCFCLVLSSILFNFAHSVLFVHFFLFVHSCSFLFYLFYLFCLFICYHQQIGRT</sequence>
<evidence type="ECO:0000256" key="6">
    <source>
        <dbReference type="ARBA" id="ARBA00023242"/>
    </source>
</evidence>
<evidence type="ECO:0000256" key="5">
    <source>
        <dbReference type="ARBA" id="ARBA00022694"/>
    </source>
</evidence>
<dbReference type="InParanoid" id="A0A1Y2ADE1"/>
<dbReference type="InterPro" id="IPR013926">
    <property type="entry name" value="CGI121/TPRKB"/>
</dbReference>
<feature type="compositionally biased region" description="Pro residues" evidence="9">
    <location>
        <begin position="97"/>
        <end position="106"/>
    </location>
</feature>
<evidence type="ECO:0000256" key="9">
    <source>
        <dbReference type="SAM" id="MobiDB-lite"/>
    </source>
</evidence>
<evidence type="ECO:0000256" key="2">
    <source>
        <dbReference type="ARBA" id="ARBA00005546"/>
    </source>
</evidence>
<keyword evidence="6 8" id="KW-0539">Nucleus</keyword>
<proteinExistence type="inferred from homology"/>
<feature type="transmembrane region" description="Helical" evidence="10">
    <location>
        <begin position="220"/>
        <end position="241"/>
    </location>
</feature>
<gene>
    <name evidence="11" type="ORF">BCR39DRAFT_474975</name>
</gene>
<comment type="subcellular location">
    <subcellularLocation>
        <location evidence="1">Nucleus</location>
    </subcellularLocation>
</comment>
<dbReference type="PANTHER" id="PTHR15840:SF10">
    <property type="entry name" value="EKC_KEOPS COMPLEX SUBUNIT TPRKB"/>
    <property type="match status" value="1"/>
</dbReference>
<evidence type="ECO:0000313" key="11">
    <source>
        <dbReference type="EMBL" id="ORY20579.1"/>
    </source>
</evidence>
<keyword evidence="10" id="KW-0812">Transmembrane</keyword>
<dbReference type="Proteomes" id="UP000193986">
    <property type="component" value="Unassembled WGS sequence"/>
</dbReference>
<keyword evidence="10" id="KW-0472">Membrane</keyword>
<keyword evidence="12" id="KW-1185">Reference proteome</keyword>
<feature type="transmembrane region" description="Helical" evidence="10">
    <location>
        <begin position="196"/>
        <end position="214"/>
    </location>
</feature>
<dbReference type="SUPFAM" id="SSF143870">
    <property type="entry name" value="PF0523-like"/>
    <property type="match status" value="1"/>
</dbReference>
<feature type="region of interest" description="Disordered" evidence="9">
    <location>
        <begin position="65"/>
        <end position="116"/>
    </location>
</feature>
<keyword evidence="11" id="KW-0808">Transferase</keyword>
<name>A0A1Y2ADE1_9TREE</name>
<evidence type="ECO:0000256" key="7">
    <source>
        <dbReference type="ARBA" id="ARBA00025043"/>
    </source>
</evidence>
<dbReference type="Pfam" id="PF08617">
    <property type="entry name" value="CGI-121"/>
    <property type="match status" value="1"/>
</dbReference>
<dbReference type="EMBL" id="MCFC01000131">
    <property type="protein sequence ID" value="ORY20579.1"/>
    <property type="molecule type" value="Genomic_DNA"/>
</dbReference>
<dbReference type="GO" id="GO:0016301">
    <property type="term" value="F:kinase activity"/>
    <property type="evidence" value="ECO:0007669"/>
    <property type="project" value="UniProtKB-KW"/>
</dbReference>
<dbReference type="GO" id="GO:0005634">
    <property type="term" value="C:nucleus"/>
    <property type="evidence" value="ECO:0007669"/>
    <property type="project" value="UniProtKB-SubCell"/>
</dbReference>
<evidence type="ECO:0000313" key="12">
    <source>
        <dbReference type="Proteomes" id="UP000193986"/>
    </source>
</evidence>
<keyword evidence="10" id="KW-1133">Transmembrane helix</keyword>
<comment type="caution">
    <text evidence="11">The sequence shown here is derived from an EMBL/GenBank/DDBJ whole genome shotgun (WGS) entry which is preliminary data.</text>
</comment>
<dbReference type="AlphaFoldDB" id="A0A1Y2ADE1"/>
<keyword evidence="5" id="KW-0819">tRNA processing</keyword>
<evidence type="ECO:0000256" key="8">
    <source>
        <dbReference type="RuleBase" id="RU004398"/>
    </source>
</evidence>
<reference evidence="11 12" key="1">
    <citation type="submission" date="2016-07" db="EMBL/GenBank/DDBJ databases">
        <title>Pervasive Adenine N6-methylation of Active Genes in Fungi.</title>
        <authorList>
            <consortium name="DOE Joint Genome Institute"/>
            <person name="Mondo S.J."/>
            <person name="Dannebaum R.O."/>
            <person name="Kuo R.C."/>
            <person name="Labutti K."/>
            <person name="Haridas S."/>
            <person name="Kuo A."/>
            <person name="Salamov A."/>
            <person name="Ahrendt S.R."/>
            <person name="Lipzen A."/>
            <person name="Sullivan W."/>
            <person name="Andreopoulos W.B."/>
            <person name="Clum A."/>
            <person name="Lindquist E."/>
            <person name="Daum C."/>
            <person name="Ramamoorthy G.K."/>
            <person name="Gryganskyi A."/>
            <person name="Culley D."/>
            <person name="Magnuson J.K."/>
            <person name="James T.Y."/>
            <person name="O'Malley M.A."/>
            <person name="Stajich J.E."/>
            <person name="Spatafora J.W."/>
            <person name="Visel A."/>
            <person name="Grigoriev I.V."/>
        </authorList>
    </citation>
    <scope>NUCLEOTIDE SEQUENCE [LARGE SCALE GENOMIC DNA]</scope>
    <source>
        <strain evidence="11 12">68-887.2</strain>
    </source>
</reference>
<dbReference type="GO" id="GO:0002949">
    <property type="term" value="P:tRNA threonylcarbamoyladenosine modification"/>
    <property type="evidence" value="ECO:0007669"/>
    <property type="project" value="TreeGrafter"/>
</dbReference>
<evidence type="ECO:0000256" key="3">
    <source>
        <dbReference type="ARBA" id="ARBA00015316"/>
    </source>
</evidence>
<comment type="function">
    <text evidence="7">Component of the EKC/KEOPS complex that is required for the formation of a threonylcarbamoyl group on adenosine at position 37 (t(6)A37) in tRNAs that read codons beginning with adenine. The complex is probably involved in the transfer of the threonylcarbamoyl moiety of threonylcarbamoyl-AMP (TC-AMP) to the N6 group of A37. CGI121 acts as an allosteric effector that regulates the t(6)A activity of the complex. The EKC/KEOPS complex also promotes both telomere uncapping and telomere elongation. The complex is required for efficient recruitment of transcriptional coactivators. CGI121 is not required for tRNA modification.</text>
</comment>
<dbReference type="Gene3D" id="3.30.2380.10">
    <property type="entry name" value="CGI121/TPRKB"/>
    <property type="match status" value="1"/>
</dbReference>